<dbReference type="PANTHER" id="PTHR34932:SF1">
    <property type="entry name" value="TRPL TRANSLOCATION DEFECT PROTEIN 14"/>
    <property type="match status" value="1"/>
</dbReference>
<feature type="domain" description="NadR/Ttd14 AAA" evidence="1">
    <location>
        <begin position="8"/>
        <end position="166"/>
    </location>
</feature>
<keyword evidence="2" id="KW-0547">Nucleotide-binding</keyword>
<reference evidence="2" key="1">
    <citation type="submission" date="2022-08" db="EMBL/GenBank/DDBJ databases">
        <title>Novel Bdellovibrio Species Isolated from Svalbard: Designation Bdellovibrio svalbardensis.</title>
        <authorList>
            <person name="Mitchell R.J."/>
            <person name="Choi S.Y."/>
        </authorList>
    </citation>
    <scope>NUCLEOTIDE SEQUENCE</scope>
    <source>
        <strain evidence="2">PAP01</strain>
    </source>
</reference>
<dbReference type="SUPFAM" id="SSF52540">
    <property type="entry name" value="P-loop containing nucleoside triphosphate hydrolases"/>
    <property type="match status" value="1"/>
</dbReference>
<evidence type="ECO:0000313" key="3">
    <source>
        <dbReference type="Proteomes" id="UP001152321"/>
    </source>
</evidence>
<organism evidence="2 3">
    <name type="scientific">Bdellovibrio svalbardensis</name>
    <dbReference type="NCBI Taxonomy" id="2972972"/>
    <lineage>
        <taxon>Bacteria</taxon>
        <taxon>Pseudomonadati</taxon>
        <taxon>Bdellovibrionota</taxon>
        <taxon>Bdellovibrionia</taxon>
        <taxon>Bdellovibrionales</taxon>
        <taxon>Pseudobdellovibrionaceae</taxon>
        <taxon>Bdellovibrio</taxon>
    </lineage>
</organism>
<dbReference type="GO" id="GO:0005524">
    <property type="term" value="F:ATP binding"/>
    <property type="evidence" value="ECO:0007669"/>
    <property type="project" value="UniProtKB-KW"/>
</dbReference>
<protein>
    <submittedName>
        <fullName evidence="2">ATP-binding protein</fullName>
    </submittedName>
</protein>
<evidence type="ECO:0000313" key="2">
    <source>
        <dbReference type="EMBL" id="MDG0815154.1"/>
    </source>
</evidence>
<name>A0ABT6DF71_9BACT</name>
<dbReference type="InterPro" id="IPR053227">
    <property type="entry name" value="TRPL-trafficking_regulator"/>
</dbReference>
<keyword evidence="3" id="KW-1185">Reference proteome</keyword>
<dbReference type="Gene3D" id="3.40.50.300">
    <property type="entry name" value="P-loop containing nucleotide triphosphate hydrolases"/>
    <property type="match status" value="1"/>
</dbReference>
<dbReference type="Proteomes" id="UP001152321">
    <property type="component" value="Unassembled WGS sequence"/>
</dbReference>
<keyword evidence="2" id="KW-0067">ATP-binding</keyword>
<gene>
    <name evidence="2" type="ORF">NWE73_02195</name>
</gene>
<comment type="caution">
    <text evidence="2">The sequence shown here is derived from an EMBL/GenBank/DDBJ whole genome shotgun (WGS) entry which is preliminary data.</text>
</comment>
<dbReference type="Pfam" id="PF13521">
    <property type="entry name" value="AAA_28"/>
    <property type="match status" value="1"/>
</dbReference>
<dbReference type="RefSeq" id="WP_277576630.1">
    <property type="nucleotide sequence ID" value="NZ_JANRMI010000001.1"/>
</dbReference>
<dbReference type="InterPro" id="IPR027417">
    <property type="entry name" value="P-loop_NTPase"/>
</dbReference>
<dbReference type="InterPro" id="IPR038727">
    <property type="entry name" value="NadR/Ttd14_AAA_dom"/>
</dbReference>
<accession>A0ABT6DF71</accession>
<evidence type="ECO:0000259" key="1">
    <source>
        <dbReference type="Pfam" id="PF13521"/>
    </source>
</evidence>
<sequence>MKKNNHFKIVITGGPGGGKTTALDLFQRELRTEVKIIPEAATTLFSRGLNRERTPERMKLLQCSIYKMQINLEDIYHNLYSDRLLVCDRGALDGLAYWPEDENSFFESIGSSLEKEIARYDAVIFFQTAASVNEDIESNNPYRSEDSRAATLLDEKLKKVWEQHPNFHYIPTSSSFMLKIAHGLITIQGVLEEMRKR</sequence>
<proteinExistence type="predicted"/>
<dbReference type="EMBL" id="JANRMI010000001">
    <property type="protein sequence ID" value="MDG0815154.1"/>
    <property type="molecule type" value="Genomic_DNA"/>
</dbReference>
<dbReference type="PANTHER" id="PTHR34932">
    <property type="entry name" value="TRPL TRANSLOCATION DEFECT PROTEIN 14"/>
    <property type="match status" value="1"/>
</dbReference>